<protein>
    <submittedName>
        <fullName evidence="1">Uncharacterized protein</fullName>
    </submittedName>
</protein>
<accession>A0A540WRA8</accession>
<name>A0A540WRA8_9BACT</name>
<proteinExistence type="predicted"/>
<sequence length="161" mass="17514">MDNSLRNEVLRLLSLHMDVISPGGAGIDKAFPGPEKQNISHMTLTEARQAGITMYGDASFSIDAYVGNFPSFAHFVAAVIVHATRGVQSLHEVELEQFVPEKGWKTLFGGFAKGVTEKNIFSGRKRLGSPTKACRILATGNEQLYALDCNGSYATLFMQTS</sequence>
<reference evidence="1 2" key="1">
    <citation type="submission" date="2019-06" db="EMBL/GenBank/DDBJ databases">
        <authorList>
            <person name="Livingstone P."/>
            <person name="Whitworth D."/>
        </authorList>
    </citation>
    <scope>NUCLEOTIDE SEQUENCE [LARGE SCALE GENOMIC DNA]</scope>
    <source>
        <strain evidence="1 2">AM401</strain>
    </source>
</reference>
<gene>
    <name evidence="1" type="ORF">FJV41_33735</name>
</gene>
<keyword evidence="2" id="KW-1185">Reference proteome</keyword>
<dbReference type="EMBL" id="VIFM01000183">
    <property type="protein sequence ID" value="TQF11528.1"/>
    <property type="molecule type" value="Genomic_DNA"/>
</dbReference>
<dbReference type="Proteomes" id="UP000315369">
    <property type="component" value="Unassembled WGS sequence"/>
</dbReference>
<dbReference type="RefSeq" id="WP_141646711.1">
    <property type="nucleotide sequence ID" value="NZ_VIFM01000183.1"/>
</dbReference>
<dbReference type="AlphaFoldDB" id="A0A540WRA8"/>
<comment type="caution">
    <text evidence="1">The sequence shown here is derived from an EMBL/GenBank/DDBJ whole genome shotgun (WGS) entry which is preliminary data.</text>
</comment>
<dbReference type="OrthoDB" id="9930637at2"/>
<organism evidence="1 2">
    <name type="scientific">Myxococcus llanfairpwllgwyngyllgogerychwyrndrobwllllantysiliogogogochensis</name>
    <dbReference type="NCBI Taxonomy" id="2590453"/>
    <lineage>
        <taxon>Bacteria</taxon>
        <taxon>Pseudomonadati</taxon>
        <taxon>Myxococcota</taxon>
        <taxon>Myxococcia</taxon>
        <taxon>Myxococcales</taxon>
        <taxon>Cystobacterineae</taxon>
        <taxon>Myxococcaceae</taxon>
        <taxon>Myxococcus</taxon>
    </lineage>
</organism>
<evidence type="ECO:0000313" key="2">
    <source>
        <dbReference type="Proteomes" id="UP000315369"/>
    </source>
</evidence>
<evidence type="ECO:0000313" key="1">
    <source>
        <dbReference type="EMBL" id="TQF11528.1"/>
    </source>
</evidence>